<dbReference type="GO" id="GO:0000444">
    <property type="term" value="C:MIS12/MIND type complex"/>
    <property type="evidence" value="ECO:0007669"/>
    <property type="project" value="TreeGrafter"/>
</dbReference>
<dbReference type="InterPro" id="IPR013950">
    <property type="entry name" value="Mis14/Nsl1"/>
</dbReference>
<dbReference type="GO" id="GO:0000070">
    <property type="term" value="P:mitotic sister chromatid segregation"/>
    <property type="evidence" value="ECO:0007669"/>
    <property type="project" value="InterPro"/>
</dbReference>
<dbReference type="InParanoid" id="A0A6J2V530"/>
<dbReference type="Proteomes" id="UP000504632">
    <property type="component" value="Chromosome 4"/>
</dbReference>
<dbReference type="RefSeq" id="XP_030628065.1">
    <property type="nucleotide sequence ID" value="XM_030772205.1"/>
</dbReference>
<reference evidence="2" key="1">
    <citation type="submission" date="2025-08" db="UniProtKB">
        <authorList>
            <consortium name="RefSeq"/>
        </authorList>
    </citation>
    <scope>IDENTIFICATION</scope>
</reference>
<organism evidence="1 2">
    <name type="scientific">Chanos chanos</name>
    <name type="common">Milkfish</name>
    <name type="synonym">Mugil chanos</name>
    <dbReference type="NCBI Taxonomy" id="29144"/>
    <lineage>
        <taxon>Eukaryota</taxon>
        <taxon>Metazoa</taxon>
        <taxon>Chordata</taxon>
        <taxon>Craniata</taxon>
        <taxon>Vertebrata</taxon>
        <taxon>Euteleostomi</taxon>
        <taxon>Actinopterygii</taxon>
        <taxon>Neopterygii</taxon>
        <taxon>Teleostei</taxon>
        <taxon>Ostariophysi</taxon>
        <taxon>Gonorynchiformes</taxon>
        <taxon>Chanidae</taxon>
        <taxon>Chanos</taxon>
    </lineage>
</organism>
<dbReference type="PANTHER" id="PTHR31749">
    <property type="entry name" value="KINETOCHORE-ASSOCIATED PROTEIN NSL1 HOMOLOG"/>
    <property type="match status" value="1"/>
</dbReference>
<dbReference type="FunCoup" id="A0A6J2V530">
    <property type="interactions" value="1152"/>
</dbReference>
<sequence>MEAANLPILQSESGQDFRVKLKSKKIVVDQLTKYKHSLKKLLDSQSQISEDDKEKLLATFEQTVQENVLISGLSWEEAPDDEGNDDECSALDDVLDEKIVQTSAKRRFYPKKILPYVVRALKAERKLMDFYVSMVNPEDMKKDPVQADLMKNVSEAAPGMLSQARTVSKSLRSLQQSAEGLYQALNMELSAESLEVYREVFGCSVQDSSPALLSAAPGLRQTVRRAVVEAEYSDDYIPPRKRTAMPSETDQ</sequence>
<keyword evidence="1" id="KW-1185">Reference proteome</keyword>
<name>A0A6J2V530_CHACN</name>
<dbReference type="OrthoDB" id="5973266at2759"/>
<protein>
    <submittedName>
        <fullName evidence="2">Kinetochore-associated protein NSL1 homolog</fullName>
    </submittedName>
</protein>
<gene>
    <name evidence="2" type="primary">nsl1</name>
</gene>
<dbReference type="AlphaFoldDB" id="A0A6J2V530"/>
<dbReference type="GeneID" id="115810280"/>
<dbReference type="PANTHER" id="PTHR31749:SF3">
    <property type="entry name" value="KINETOCHORE-ASSOCIATED PROTEIN NSL1 HOMOLOG"/>
    <property type="match status" value="1"/>
</dbReference>
<proteinExistence type="predicted"/>
<dbReference type="CTD" id="25936"/>
<accession>A0A6J2V530</accession>
<evidence type="ECO:0000313" key="1">
    <source>
        <dbReference type="Proteomes" id="UP000504632"/>
    </source>
</evidence>
<dbReference type="Pfam" id="PF08641">
    <property type="entry name" value="Mis14"/>
    <property type="match status" value="1"/>
</dbReference>
<evidence type="ECO:0000313" key="2">
    <source>
        <dbReference type="RefSeq" id="XP_030628065.1"/>
    </source>
</evidence>